<dbReference type="InterPro" id="IPR020845">
    <property type="entry name" value="AMP-binding_CS"/>
</dbReference>
<keyword evidence="4" id="KW-0436">Ligase</keyword>
<dbReference type="InterPro" id="IPR025110">
    <property type="entry name" value="AMP-bd_C"/>
</dbReference>
<evidence type="ECO:0000313" key="5">
    <source>
        <dbReference type="Proteomes" id="UP000064183"/>
    </source>
</evidence>
<organism evidence="4 5">
    <name type="scientific">Streptomyces globisporus C-1027</name>
    <dbReference type="NCBI Taxonomy" id="1172567"/>
    <lineage>
        <taxon>Bacteria</taxon>
        <taxon>Bacillati</taxon>
        <taxon>Actinomycetota</taxon>
        <taxon>Actinomycetes</taxon>
        <taxon>Kitasatosporales</taxon>
        <taxon>Streptomycetaceae</taxon>
        <taxon>Streptomyces</taxon>
    </lineage>
</organism>
<reference evidence="4 5" key="1">
    <citation type="journal article" date="2012" name="J. Bacteriol.">
        <title>Draft genome sequence of Streptomyces globisporus C-1027, which produces an antitumor antibiotic consisting of a nine-membered enediyne with a chromoprotein.</title>
        <authorList>
            <person name="Wang L."/>
            <person name="Wang S."/>
            <person name="He Q."/>
            <person name="Yu T."/>
            <person name="Li Q."/>
            <person name="Hong B."/>
        </authorList>
    </citation>
    <scope>NUCLEOTIDE SEQUENCE [LARGE SCALE GENOMIC DNA]</scope>
    <source>
        <strain evidence="4 5">C-1027</strain>
    </source>
</reference>
<dbReference type="KEGG" id="sgb:WQO_24540"/>
<dbReference type="GO" id="GO:0044550">
    <property type="term" value="P:secondary metabolite biosynthetic process"/>
    <property type="evidence" value="ECO:0007669"/>
    <property type="project" value="TreeGrafter"/>
</dbReference>
<dbReference type="PANTHER" id="PTHR45527:SF1">
    <property type="entry name" value="FATTY ACID SYNTHASE"/>
    <property type="match status" value="1"/>
</dbReference>
<dbReference type="GO" id="GO:0005737">
    <property type="term" value="C:cytoplasm"/>
    <property type="evidence" value="ECO:0007669"/>
    <property type="project" value="TreeGrafter"/>
</dbReference>
<feature type="compositionally biased region" description="Basic and acidic residues" evidence="1">
    <location>
        <begin position="473"/>
        <end position="488"/>
    </location>
</feature>
<dbReference type="Pfam" id="PF00501">
    <property type="entry name" value="AMP-binding"/>
    <property type="match status" value="1"/>
</dbReference>
<dbReference type="RefSeq" id="WP_010060210.1">
    <property type="nucleotide sequence ID" value="NZ_CP013738.1"/>
</dbReference>
<evidence type="ECO:0000313" key="4">
    <source>
        <dbReference type="EMBL" id="ALU96210.1"/>
    </source>
</evidence>
<dbReference type="EMBL" id="CP013738">
    <property type="protein sequence ID" value="ALU96210.1"/>
    <property type="molecule type" value="Genomic_DNA"/>
</dbReference>
<dbReference type="Pfam" id="PF13193">
    <property type="entry name" value="AMP-binding_C"/>
    <property type="match status" value="1"/>
</dbReference>
<dbReference type="InterPro" id="IPR000873">
    <property type="entry name" value="AMP-dep_synth/lig_dom"/>
</dbReference>
<dbReference type="SUPFAM" id="SSF56801">
    <property type="entry name" value="Acetyl-CoA synthetase-like"/>
    <property type="match status" value="1"/>
</dbReference>
<feature type="domain" description="AMP-dependent synthetase/ligase" evidence="2">
    <location>
        <begin position="14"/>
        <end position="344"/>
    </location>
</feature>
<dbReference type="InterPro" id="IPR042099">
    <property type="entry name" value="ANL_N_sf"/>
</dbReference>
<dbReference type="GO" id="GO:0043041">
    <property type="term" value="P:amino acid activation for nonribosomal peptide biosynthetic process"/>
    <property type="evidence" value="ECO:0007669"/>
    <property type="project" value="TreeGrafter"/>
</dbReference>
<evidence type="ECO:0000259" key="3">
    <source>
        <dbReference type="Pfam" id="PF13193"/>
    </source>
</evidence>
<feature type="domain" description="AMP-binding enzyme C-terminal" evidence="3">
    <location>
        <begin position="397"/>
        <end position="473"/>
    </location>
</feature>
<dbReference type="GO" id="GO:0031177">
    <property type="term" value="F:phosphopantetheine binding"/>
    <property type="evidence" value="ECO:0007669"/>
    <property type="project" value="TreeGrafter"/>
</dbReference>
<dbReference type="Proteomes" id="UP000064183">
    <property type="component" value="Chromosome"/>
</dbReference>
<feature type="region of interest" description="Disordered" evidence="1">
    <location>
        <begin position="464"/>
        <end position="488"/>
    </location>
</feature>
<protein>
    <submittedName>
        <fullName evidence="4">Fatty acid--CoA ligase</fullName>
    </submittedName>
</protein>
<dbReference type="PANTHER" id="PTHR45527">
    <property type="entry name" value="NONRIBOSOMAL PEPTIDE SYNTHETASE"/>
    <property type="match status" value="1"/>
</dbReference>
<dbReference type="Gene3D" id="3.30.300.30">
    <property type="match status" value="1"/>
</dbReference>
<dbReference type="InterPro" id="IPR045851">
    <property type="entry name" value="AMP-bd_C_sf"/>
</dbReference>
<dbReference type="STRING" id="1172567.WQO_24540"/>
<gene>
    <name evidence="4" type="ORF">WQO_24540</name>
</gene>
<dbReference type="GO" id="GO:0016874">
    <property type="term" value="F:ligase activity"/>
    <property type="evidence" value="ECO:0007669"/>
    <property type="project" value="UniProtKB-KW"/>
</dbReference>
<dbReference type="GeneID" id="27785569"/>
<evidence type="ECO:0000256" key="1">
    <source>
        <dbReference type="SAM" id="MobiDB-lite"/>
    </source>
</evidence>
<dbReference type="PROSITE" id="PS00455">
    <property type="entry name" value="AMP_BINDING"/>
    <property type="match status" value="1"/>
</dbReference>
<name>A0A0U3M079_STRGL</name>
<evidence type="ECO:0000259" key="2">
    <source>
        <dbReference type="Pfam" id="PF00501"/>
    </source>
</evidence>
<proteinExistence type="predicted"/>
<sequence length="488" mass="52555">MPSPQLVDAVLAHGENRPERVALVSHRRTVTYRELADTVRTFRHRLGRLGPVAGNTVCVPAHKSPETLALMLAAFREGLVVLAPSPDLGGAARDRLCRQARASHLLAVTDNGVISAEPVAQDAADASRFGTPDPEVTRLLLTTSGSTGTPKIVPIPLDGFAAFADWAARDFGLTADDASLSYAPLNFDLALLDVWTFLREGARVVLVDQDRAADGPHLRHLVAAHTVTFVQGVPLLHRLLTGDGTAFPTVRQVVTTGEALGPELLRPLAAAFPGARFHNVFGCTETNDSFIHSFSPAAWEGRLPIGRPVDGVRAELLTPEGERLSGPGMGELLVTTPFQTRGYLESSLNAKAFTEIEGHPYYRTGDLVTRGTDGLLYLEGRADWQVKIRGVRTNLLEVETVIASHPDVTEAVVVALPDEQAGVRLHAQVVRRPASRLTGLGLRAHAGRHLPRHAIPSSVRFTEAPLPRTSTGKPDRSLIKADRLKESA</sequence>
<accession>A0A0U3M079</accession>
<dbReference type="AlphaFoldDB" id="A0A0U3M079"/>
<dbReference type="Gene3D" id="3.40.50.12780">
    <property type="entry name" value="N-terminal domain of ligase-like"/>
    <property type="match status" value="1"/>
</dbReference>